<sequence>MYSMTRGDGRWNDTLWRDYSIPLLWSFRDKKELQDIDLPEGLQPLIYRSRNLLLSLLEKGVDFQTWVESYTQWPPGLSLLLQYGHTPTETCVVRACEADCEESLKLLISTGGFALGRSVLEVAAKQHNPAISKLVVQALADRRSQLRVLADSYLSDEVNSRVDIGSDCLLDTQAYDVYQLLKEKLVGIDDLKMQSEWSVYDCIGANLDLADLLWDSGFRNVDREKKKDYMTCLMDLWWTTPPCSLNTFLMKANWFITKGAHLNRQKLGSSTTALHYLAHDVGKIMHSMESISRVASELDQLSTESKGLMRRILVDGICDDCCCPCSLNGCSGLTRLLNGLFQTWTDGCMKNLLRILEIVLEAITPLLEPVAQEHLAPCVLRFIACQAMEITHTCVHGRYGDREICPEEIYEIHDEQKDLISELEQLLDEFLSPGTTLLSPDSLTAWCNHVNNALSPHSALCEEEISRILDAGVVLHG</sequence>
<keyword evidence="2" id="KW-1185">Reference proteome</keyword>
<dbReference type="EMBL" id="BLKG01000050">
    <property type="protein sequence ID" value="GFF87449.1"/>
    <property type="molecule type" value="Genomic_DNA"/>
</dbReference>
<name>A0ABQ1AST3_9EURO</name>
<reference evidence="1 2" key="1">
    <citation type="submission" date="2020-01" db="EMBL/GenBank/DDBJ databases">
        <title>Draft genome sequence of Aspergillus udagawae IFM 53868.</title>
        <authorList>
            <person name="Takahashi H."/>
            <person name="Yaguchi T."/>
        </authorList>
    </citation>
    <scope>NUCLEOTIDE SEQUENCE [LARGE SCALE GENOMIC DNA]</scope>
    <source>
        <strain evidence="1 2">IFM 53868</strain>
    </source>
</reference>
<evidence type="ECO:0000313" key="1">
    <source>
        <dbReference type="EMBL" id="GFF87449.1"/>
    </source>
</evidence>
<gene>
    <name evidence="1" type="ORF">IFM53868_05151</name>
</gene>
<organism evidence="1 2">
    <name type="scientific">Aspergillus udagawae</name>
    <dbReference type="NCBI Taxonomy" id="91492"/>
    <lineage>
        <taxon>Eukaryota</taxon>
        <taxon>Fungi</taxon>
        <taxon>Dikarya</taxon>
        <taxon>Ascomycota</taxon>
        <taxon>Pezizomycotina</taxon>
        <taxon>Eurotiomycetes</taxon>
        <taxon>Eurotiomycetidae</taxon>
        <taxon>Eurotiales</taxon>
        <taxon>Aspergillaceae</taxon>
        <taxon>Aspergillus</taxon>
        <taxon>Aspergillus subgen. Fumigati</taxon>
    </lineage>
</organism>
<protein>
    <submittedName>
        <fullName evidence="1">Uncharacterized protein</fullName>
    </submittedName>
</protein>
<evidence type="ECO:0000313" key="2">
    <source>
        <dbReference type="Proteomes" id="UP000465266"/>
    </source>
</evidence>
<comment type="caution">
    <text evidence="1">The sequence shown here is derived from an EMBL/GenBank/DDBJ whole genome shotgun (WGS) entry which is preliminary data.</text>
</comment>
<accession>A0ABQ1AST3</accession>
<dbReference type="Proteomes" id="UP000465266">
    <property type="component" value="Unassembled WGS sequence"/>
</dbReference>
<proteinExistence type="predicted"/>